<evidence type="ECO:0000313" key="12">
    <source>
        <dbReference type="EMBL" id="MFG6439994.1"/>
    </source>
</evidence>
<evidence type="ECO:0000256" key="3">
    <source>
        <dbReference type="ARBA" id="ARBA00022692"/>
    </source>
</evidence>
<protein>
    <submittedName>
        <fullName evidence="12">Methyl-accepting chemotaxis protein</fullName>
    </submittedName>
</protein>
<evidence type="ECO:0000256" key="2">
    <source>
        <dbReference type="ARBA" id="ARBA00022475"/>
    </source>
</evidence>
<accession>A0ABW7FGT7</accession>
<dbReference type="PROSITE" id="PS50111">
    <property type="entry name" value="CHEMOTAXIS_TRANSDUC_2"/>
    <property type="match status" value="1"/>
</dbReference>
<gene>
    <name evidence="12" type="ORF">ACG0Z3_04805</name>
</gene>
<comment type="similarity">
    <text evidence="6">Belongs to the methyl-accepting chemotaxis (MCP) protein family.</text>
</comment>
<evidence type="ECO:0000256" key="6">
    <source>
        <dbReference type="ARBA" id="ARBA00029447"/>
    </source>
</evidence>
<dbReference type="CDD" id="cd12912">
    <property type="entry name" value="PDC2_MCP_like"/>
    <property type="match status" value="1"/>
</dbReference>
<keyword evidence="8" id="KW-0175">Coiled coil</keyword>
<feature type="region of interest" description="Disordered" evidence="9">
    <location>
        <begin position="372"/>
        <end position="394"/>
    </location>
</feature>
<dbReference type="Gene3D" id="1.10.287.950">
    <property type="entry name" value="Methyl-accepting chemotaxis protein"/>
    <property type="match status" value="1"/>
</dbReference>
<evidence type="ECO:0000259" key="10">
    <source>
        <dbReference type="PROSITE" id="PS50111"/>
    </source>
</evidence>
<dbReference type="InterPro" id="IPR029151">
    <property type="entry name" value="Sensor-like_sf"/>
</dbReference>
<dbReference type="SMART" id="SM00283">
    <property type="entry name" value="MA"/>
    <property type="match status" value="1"/>
</dbReference>
<keyword evidence="5" id="KW-0472">Membrane</keyword>
<evidence type="ECO:0000256" key="4">
    <source>
        <dbReference type="ARBA" id="ARBA00022989"/>
    </source>
</evidence>
<dbReference type="SMART" id="SM00304">
    <property type="entry name" value="HAMP"/>
    <property type="match status" value="1"/>
</dbReference>
<dbReference type="RefSeq" id="WP_394395804.1">
    <property type="nucleotide sequence ID" value="NZ_JBIGHW010000002.1"/>
</dbReference>
<dbReference type="PANTHER" id="PTHR43531">
    <property type="entry name" value="PROTEIN ICFG"/>
    <property type="match status" value="1"/>
</dbReference>
<reference evidence="12 13" key="1">
    <citation type="submission" date="2024-08" db="EMBL/GenBank/DDBJ databases">
        <authorList>
            <person name="Lu H."/>
        </authorList>
    </citation>
    <scope>NUCLEOTIDE SEQUENCE [LARGE SCALE GENOMIC DNA]</scope>
    <source>
        <strain evidence="12 13">LKC17W</strain>
    </source>
</reference>
<name>A0ABW7FGT7_9BURK</name>
<evidence type="ECO:0000259" key="11">
    <source>
        <dbReference type="PROSITE" id="PS50885"/>
    </source>
</evidence>
<dbReference type="InterPro" id="IPR003660">
    <property type="entry name" value="HAMP_dom"/>
</dbReference>
<dbReference type="Pfam" id="PF02743">
    <property type="entry name" value="dCache_1"/>
    <property type="match status" value="1"/>
</dbReference>
<dbReference type="CDD" id="cd12913">
    <property type="entry name" value="PDC1_MCP_like"/>
    <property type="match status" value="1"/>
</dbReference>
<dbReference type="PANTHER" id="PTHR43531:SF16">
    <property type="entry name" value="METHYL-ACCEPTING CHEMOTAXIS PROTEIN II"/>
    <property type="match status" value="1"/>
</dbReference>
<keyword evidence="7" id="KW-0807">Transducer</keyword>
<keyword evidence="2" id="KW-1003">Cell membrane</keyword>
<comment type="subcellular location">
    <subcellularLocation>
        <location evidence="1">Cell membrane</location>
        <topology evidence="1">Multi-pass membrane protein</topology>
    </subcellularLocation>
</comment>
<dbReference type="InterPro" id="IPR051310">
    <property type="entry name" value="MCP_chemotaxis"/>
</dbReference>
<keyword evidence="4" id="KW-1133">Transmembrane helix</keyword>
<dbReference type="SUPFAM" id="SSF103190">
    <property type="entry name" value="Sensory domain-like"/>
    <property type="match status" value="1"/>
</dbReference>
<feature type="domain" description="Methyl-accepting transducer" evidence="10">
    <location>
        <begin position="357"/>
        <end position="586"/>
    </location>
</feature>
<dbReference type="EMBL" id="JBIGHW010000002">
    <property type="protein sequence ID" value="MFG6439994.1"/>
    <property type="molecule type" value="Genomic_DNA"/>
</dbReference>
<feature type="domain" description="HAMP" evidence="11">
    <location>
        <begin position="298"/>
        <end position="352"/>
    </location>
</feature>
<keyword evidence="13" id="KW-1185">Reference proteome</keyword>
<dbReference type="Pfam" id="PF00015">
    <property type="entry name" value="MCPsignal"/>
    <property type="match status" value="1"/>
</dbReference>
<sequence length="602" mass="62296">MLTNFRSLRVQLVLLAVLALLLGLLTLAAANYLTARGQVLEGLQKSTLDLAQAQARAIQDWAAGKTAVVRSTAPAAAQADPVPALVQAQVSGGFDNSYIAYADKRIVFNAPQNLPPGYDPTGRPWYQLAAGASGPVLTAPYKDAATQRMVVTFAVALKEGGATTAVAAGDVFLDNVVSIVKSIHPTPASYAFLTDKDGNFIAHPDLKRGGTPAREAVAGLTVEGLQQLASAGRMQAADIDGVPHELLATAVKGTDWVLVIALHRGEALASLRGLALSSLLATVVVLVLAGTTMAALVARKLQRLAQLSAAMQDVASGDGDLTRRVSAAGDDELAEIAAGFNTFVEKLSHVLREIRDGSESVRTASQEIALGNQDLSARTEQTASSLEQTSSSTEQLTDTVRLNAERAAQANQLVGAASQVAGRGGDVVARVVTTMQEISASSTRIADIIGTIDGIAFQTNILALNAAVEAARAGEQGRGFAVVAGEVRTLAQRSAEAAKEIKGLISVSVERVESGARLVHEAGETMNEIVVSVGQVTGIMQEIAAASSEQSGSIAEVSQAVGHLDQLTQQNAALVEESAAAAEALKQQAERLAAAVGAFRLA</sequence>
<dbReference type="SUPFAM" id="SSF58104">
    <property type="entry name" value="Methyl-accepting chemotaxis protein (MCP) signaling domain"/>
    <property type="match status" value="1"/>
</dbReference>
<evidence type="ECO:0000256" key="8">
    <source>
        <dbReference type="SAM" id="Coils"/>
    </source>
</evidence>
<evidence type="ECO:0000256" key="9">
    <source>
        <dbReference type="SAM" id="MobiDB-lite"/>
    </source>
</evidence>
<feature type="coiled-coil region" evidence="8">
    <location>
        <begin position="564"/>
        <end position="595"/>
    </location>
</feature>
<dbReference type="InterPro" id="IPR033479">
    <property type="entry name" value="dCache_1"/>
</dbReference>
<evidence type="ECO:0000256" key="5">
    <source>
        <dbReference type="ARBA" id="ARBA00023136"/>
    </source>
</evidence>
<proteinExistence type="inferred from homology"/>
<dbReference type="InterPro" id="IPR004089">
    <property type="entry name" value="MCPsignal_dom"/>
</dbReference>
<comment type="caution">
    <text evidence="12">The sequence shown here is derived from an EMBL/GenBank/DDBJ whole genome shotgun (WGS) entry which is preliminary data.</text>
</comment>
<dbReference type="Proteomes" id="UP001606301">
    <property type="component" value="Unassembled WGS sequence"/>
</dbReference>
<dbReference type="Gene3D" id="3.30.450.20">
    <property type="entry name" value="PAS domain"/>
    <property type="match status" value="2"/>
</dbReference>
<evidence type="ECO:0000256" key="7">
    <source>
        <dbReference type="PROSITE-ProRule" id="PRU00284"/>
    </source>
</evidence>
<evidence type="ECO:0000313" key="13">
    <source>
        <dbReference type="Proteomes" id="UP001606301"/>
    </source>
</evidence>
<dbReference type="CDD" id="cd06225">
    <property type="entry name" value="HAMP"/>
    <property type="match status" value="1"/>
</dbReference>
<evidence type="ECO:0000256" key="1">
    <source>
        <dbReference type="ARBA" id="ARBA00004651"/>
    </source>
</evidence>
<feature type="compositionally biased region" description="Low complexity" evidence="9">
    <location>
        <begin position="379"/>
        <end position="394"/>
    </location>
</feature>
<dbReference type="PROSITE" id="PS50885">
    <property type="entry name" value="HAMP"/>
    <property type="match status" value="1"/>
</dbReference>
<dbReference type="Pfam" id="PF00672">
    <property type="entry name" value="HAMP"/>
    <property type="match status" value="1"/>
</dbReference>
<dbReference type="CDD" id="cd11386">
    <property type="entry name" value="MCP_signal"/>
    <property type="match status" value="1"/>
</dbReference>
<keyword evidence="3" id="KW-0812">Transmembrane</keyword>
<organism evidence="12 13">
    <name type="scientific">Pelomonas margarita</name>
    <dbReference type="NCBI Taxonomy" id="3299031"/>
    <lineage>
        <taxon>Bacteria</taxon>
        <taxon>Pseudomonadati</taxon>
        <taxon>Pseudomonadota</taxon>
        <taxon>Betaproteobacteria</taxon>
        <taxon>Burkholderiales</taxon>
        <taxon>Sphaerotilaceae</taxon>
        <taxon>Roseateles</taxon>
    </lineage>
</organism>